<dbReference type="AlphaFoldDB" id="A0A167J836"/>
<comment type="subcellular location">
    <subcellularLocation>
        <location evidence="1">Nucleus</location>
    </subcellularLocation>
</comment>
<organism evidence="7 8">
    <name type="scientific">Calocera viscosa (strain TUFC12733)</name>
    <dbReference type="NCBI Taxonomy" id="1330018"/>
    <lineage>
        <taxon>Eukaryota</taxon>
        <taxon>Fungi</taxon>
        <taxon>Dikarya</taxon>
        <taxon>Basidiomycota</taxon>
        <taxon>Agaricomycotina</taxon>
        <taxon>Dacrymycetes</taxon>
        <taxon>Dacrymycetales</taxon>
        <taxon>Dacrymycetaceae</taxon>
        <taxon>Calocera</taxon>
    </lineage>
</organism>
<accession>A0A167J836</accession>
<gene>
    <name evidence="7" type="ORF">CALVIDRAFT_518981</name>
</gene>
<evidence type="ECO:0000256" key="1">
    <source>
        <dbReference type="ARBA" id="ARBA00004123"/>
    </source>
</evidence>
<dbReference type="GO" id="GO:0005634">
    <property type="term" value="C:nucleus"/>
    <property type="evidence" value="ECO:0007669"/>
    <property type="project" value="UniProtKB-SubCell"/>
</dbReference>
<proteinExistence type="predicted"/>
<dbReference type="PANTHER" id="PTHR31845:SF17">
    <property type="entry name" value="ZN(II)2CYS6 TRANSCRIPTION FACTOR (EUROFUNG)"/>
    <property type="match status" value="1"/>
</dbReference>
<feature type="compositionally biased region" description="Polar residues" evidence="6">
    <location>
        <begin position="134"/>
        <end position="149"/>
    </location>
</feature>
<evidence type="ECO:0000256" key="6">
    <source>
        <dbReference type="SAM" id="MobiDB-lite"/>
    </source>
</evidence>
<keyword evidence="2" id="KW-0805">Transcription regulation</keyword>
<protein>
    <recommendedName>
        <fullName evidence="9">Transcription factor domain-containing protein</fullName>
    </recommendedName>
</protein>
<dbReference type="EMBL" id="KV417302">
    <property type="protein sequence ID" value="KZO93331.1"/>
    <property type="molecule type" value="Genomic_DNA"/>
</dbReference>
<evidence type="ECO:0000256" key="5">
    <source>
        <dbReference type="ARBA" id="ARBA00023242"/>
    </source>
</evidence>
<dbReference type="CDD" id="cd00067">
    <property type="entry name" value="GAL4"/>
    <property type="match status" value="1"/>
</dbReference>
<keyword evidence="3" id="KW-0238">DNA-binding</keyword>
<keyword evidence="4" id="KW-0804">Transcription</keyword>
<reference evidence="7 8" key="1">
    <citation type="journal article" date="2016" name="Mol. Biol. Evol.">
        <title>Comparative Genomics of Early-Diverging Mushroom-Forming Fungi Provides Insights into the Origins of Lignocellulose Decay Capabilities.</title>
        <authorList>
            <person name="Nagy L.G."/>
            <person name="Riley R."/>
            <person name="Tritt A."/>
            <person name="Adam C."/>
            <person name="Daum C."/>
            <person name="Floudas D."/>
            <person name="Sun H."/>
            <person name="Yadav J.S."/>
            <person name="Pangilinan J."/>
            <person name="Larsson K.H."/>
            <person name="Matsuura K."/>
            <person name="Barry K."/>
            <person name="Labutti K."/>
            <person name="Kuo R."/>
            <person name="Ohm R.A."/>
            <person name="Bhattacharya S.S."/>
            <person name="Shirouzu T."/>
            <person name="Yoshinaga Y."/>
            <person name="Martin F.M."/>
            <person name="Grigoriev I.V."/>
            <person name="Hibbett D.S."/>
        </authorList>
    </citation>
    <scope>NUCLEOTIDE SEQUENCE [LARGE SCALE GENOMIC DNA]</scope>
    <source>
        <strain evidence="7 8">TUFC12733</strain>
    </source>
</reference>
<sequence>MRCEGADDPPCARCKSSGIQCVFESIKKEHALDSVAVERLASLEREFRDLQGTMREILGAIKGAPNGSTNGTSGQAGGDGFFPLSGERYPSQPAPGPPTTGAGSSNPPSHSGPSPSANGQPGGGGGGGAHNISPVYTHTPSPDTLQGHGQSLARRSPGRRRNGLHPHGHSNHPHGLGPGGLGGVGADQFKSIPTSAATSDDEGELPPKALLAPIEVLSDLASVAAAQAGVNSPEDKSTPPGPLGKKRKLNDGRASAALGGAGRASDVVERGVIKQEEARDLYRIYFSGCYRFLAVFNPDVDTFDSLRQRSPFVFCAILMVAARVRDGGGPPSRVHTELFQEASNLARDTLFSQPQGVECVQAMLLLAGWSSKTGWLAAGHGIRMGMEIGMHKALPRLVAKMRAGRHDPNPDPKVSLDAPLVSQARTWLGLFVFELQIGRGTGRPAMIRGDKSISEARHLLTHPCSILTDARLVSTSELLMIQTRIHDMLDEERDYDKVVSILREGGREIDDWHTEWDFMMSEKHPDAAGFFRSSAQIQRMYAVLFMHSIALRELRTVQDAKEHPQMHEVMMTAVHNARGCIEICLEAPEYREGLRYAVTYTHTSAAFAAAFLLRFARLFPQDVDIEDSIRMVESLIRLFSEIPASRFVFPLRQMVEFTRKRLEELKSGVELPSSLGRIPPTPPSQFTNDFQSIMNPPNPPVFDPGMSMFPVDPNSSTMEWAAAVNMLDGFGLPPSMSTNGGSLGWLPNSVRLFPSSPCAVLTRLGRFLVILLSHRQRQKAMGACEIGVCSSPLTYDLP</sequence>
<feature type="compositionally biased region" description="Basic residues" evidence="6">
    <location>
        <begin position="156"/>
        <end position="172"/>
    </location>
</feature>
<name>A0A167J836_CALVF</name>
<keyword evidence="8" id="KW-1185">Reference proteome</keyword>
<dbReference type="GO" id="GO:0008270">
    <property type="term" value="F:zinc ion binding"/>
    <property type="evidence" value="ECO:0007669"/>
    <property type="project" value="InterPro"/>
</dbReference>
<dbReference type="InterPro" id="IPR036864">
    <property type="entry name" value="Zn2-C6_fun-type_DNA-bd_sf"/>
</dbReference>
<evidence type="ECO:0000256" key="2">
    <source>
        <dbReference type="ARBA" id="ARBA00023015"/>
    </source>
</evidence>
<dbReference type="GO" id="GO:0000976">
    <property type="term" value="F:transcription cis-regulatory region binding"/>
    <property type="evidence" value="ECO:0007669"/>
    <property type="project" value="TreeGrafter"/>
</dbReference>
<evidence type="ECO:0000256" key="3">
    <source>
        <dbReference type="ARBA" id="ARBA00023125"/>
    </source>
</evidence>
<evidence type="ECO:0000313" key="7">
    <source>
        <dbReference type="EMBL" id="KZO93331.1"/>
    </source>
</evidence>
<evidence type="ECO:0000313" key="8">
    <source>
        <dbReference type="Proteomes" id="UP000076738"/>
    </source>
</evidence>
<feature type="compositionally biased region" description="Low complexity" evidence="6">
    <location>
        <begin position="99"/>
        <end position="119"/>
    </location>
</feature>
<evidence type="ECO:0000256" key="4">
    <source>
        <dbReference type="ARBA" id="ARBA00023163"/>
    </source>
</evidence>
<dbReference type="CDD" id="cd12148">
    <property type="entry name" value="fungal_TF_MHR"/>
    <property type="match status" value="1"/>
</dbReference>
<feature type="region of interest" description="Disordered" evidence="6">
    <location>
        <begin position="227"/>
        <end position="250"/>
    </location>
</feature>
<dbReference type="STRING" id="1330018.A0A167J836"/>
<dbReference type="Proteomes" id="UP000076738">
    <property type="component" value="Unassembled WGS sequence"/>
</dbReference>
<dbReference type="InterPro" id="IPR051089">
    <property type="entry name" value="prtT"/>
</dbReference>
<dbReference type="PANTHER" id="PTHR31845">
    <property type="entry name" value="FINGER DOMAIN PROTEIN, PUTATIVE-RELATED"/>
    <property type="match status" value="1"/>
</dbReference>
<feature type="region of interest" description="Disordered" evidence="6">
    <location>
        <begin position="61"/>
        <end position="206"/>
    </location>
</feature>
<dbReference type="OrthoDB" id="4454541at2759"/>
<feature type="compositionally biased region" description="Gly residues" evidence="6">
    <location>
        <begin position="120"/>
        <end position="129"/>
    </location>
</feature>
<feature type="compositionally biased region" description="Gly residues" evidence="6">
    <location>
        <begin position="176"/>
        <end position="185"/>
    </location>
</feature>
<dbReference type="GO" id="GO:0000981">
    <property type="term" value="F:DNA-binding transcription factor activity, RNA polymerase II-specific"/>
    <property type="evidence" value="ECO:0007669"/>
    <property type="project" value="InterPro"/>
</dbReference>
<evidence type="ECO:0008006" key="9">
    <source>
        <dbReference type="Google" id="ProtNLM"/>
    </source>
</evidence>
<keyword evidence="5" id="KW-0539">Nucleus</keyword>
<dbReference type="Gene3D" id="4.10.240.10">
    <property type="entry name" value="Zn(2)-C6 fungal-type DNA-binding domain"/>
    <property type="match status" value="1"/>
</dbReference>
<dbReference type="InterPro" id="IPR001138">
    <property type="entry name" value="Zn2Cys6_DnaBD"/>
</dbReference>